<organism evidence="1 2">
    <name type="scientific">Enterobacter cancerogenus</name>
    <dbReference type="NCBI Taxonomy" id="69218"/>
    <lineage>
        <taxon>Bacteria</taxon>
        <taxon>Pseudomonadati</taxon>
        <taxon>Pseudomonadota</taxon>
        <taxon>Gammaproteobacteria</taxon>
        <taxon>Enterobacterales</taxon>
        <taxon>Enterobacteriaceae</taxon>
        <taxon>Enterobacter</taxon>
        <taxon>Enterobacter cloacae complex</taxon>
    </lineage>
</organism>
<reference evidence="1 2" key="1">
    <citation type="submission" date="2019-03" db="EMBL/GenBank/DDBJ databases">
        <authorList>
            <consortium name="Pathogen Informatics"/>
        </authorList>
    </citation>
    <scope>NUCLEOTIDE SEQUENCE [LARGE SCALE GENOMIC DNA]</scope>
    <source>
        <strain evidence="1 2">NCTC12126</strain>
    </source>
</reference>
<protein>
    <submittedName>
        <fullName evidence="1">Protein YjiJ</fullName>
    </submittedName>
</protein>
<dbReference type="AlphaFoldDB" id="A0A484YGX0"/>
<gene>
    <name evidence="1" type="primary">yjiJ_2</name>
    <name evidence="1" type="ORF">NCTC12126_03447</name>
</gene>
<sequence>MALRIALSGFVVLVVAMGIGRFAFTPQVPADDCRRATHADQRGAGGGDELPGLSGRGLGMPCAPIASWKRVSGWV</sequence>
<proteinExistence type="predicted"/>
<name>A0A484YGX0_9ENTR</name>
<accession>A0A484YGX0</accession>
<dbReference type="EMBL" id="CAADIW010000028">
    <property type="protein sequence ID" value="VFS34951.1"/>
    <property type="molecule type" value="Genomic_DNA"/>
</dbReference>
<evidence type="ECO:0000313" key="1">
    <source>
        <dbReference type="EMBL" id="VFS34951.1"/>
    </source>
</evidence>
<evidence type="ECO:0000313" key="2">
    <source>
        <dbReference type="Proteomes" id="UP000351155"/>
    </source>
</evidence>
<dbReference type="Proteomes" id="UP000351155">
    <property type="component" value="Unassembled WGS sequence"/>
</dbReference>